<keyword evidence="2" id="KW-1185">Reference proteome</keyword>
<sequence length="97" mass="10759">MSSFASSSDVGEDIMVSSSLDSVSEWKGKVNKSEIPRDQLEFSRPCDNLEYCPIGAELSSLNCRECAWKYGCIFTTCRMALHTLESLLFNGYGNPCT</sequence>
<name>A0A9P0PGK5_ACAOB</name>
<dbReference type="Proteomes" id="UP001152888">
    <property type="component" value="Unassembled WGS sequence"/>
</dbReference>
<accession>A0A9P0PGK5</accession>
<evidence type="ECO:0000313" key="2">
    <source>
        <dbReference type="Proteomes" id="UP001152888"/>
    </source>
</evidence>
<dbReference type="EMBL" id="CAKOFQ010006933">
    <property type="protein sequence ID" value="CAH1983184.1"/>
    <property type="molecule type" value="Genomic_DNA"/>
</dbReference>
<organism evidence="1 2">
    <name type="scientific">Acanthoscelides obtectus</name>
    <name type="common">Bean weevil</name>
    <name type="synonym">Bruchus obtectus</name>
    <dbReference type="NCBI Taxonomy" id="200917"/>
    <lineage>
        <taxon>Eukaryota</taxon>
        <taxon>Metazoa</taxon>
        <taxon>Ecdysozoa</taxon>
        <taxon>Arthropoda</taxon>
        <taxon>Hexapoda</taxon>
        <taxon>Insecta</taxon>
        <taxon>Pterygota</taxon>
        <taxon>Neoptera</taxon>
        <taxon>Endopterygota</taxon>
        <taxon>Coleoptera</taxon>
        <taxon>Polyphaga</taxon>
        <taxon>Cucujiformia</taxon>
        <taxon>Chrysomeloidea</taxon>
        <taxon>Chrysomelidae</taxon>
        <taxon>Bruchinae</taxon>
        <taxon>Bruchini</taxon>
        <taxon>Acanthoscelides</taxon>
    </lineage>
</organism>
<proteinExistence type="predicted"/>
<dbReference type="AlphaFoldDB" id="A0A9P0PGK5"/>
<comment type="caution">
    <text evidence="1">The sequence shown here is derived from an EMBL/GenBank/DDBJ whole genome shotgun (WGS) entry which is preliminary data.</text>
</comment>
<reference evidence="1" key="1">
    <citation type="submission" date="2022-03" db="EMBL/GenBank/DDBJ databases">
        <authorList>
            <person name="Sayadi A."/>
        </authorList>
    </citation>
    <scope>NUCLEOTIDE SEQUENCE</scope>
</reference>
<protein>
    <submittedName>
        <fullName evidence="1">Uncharacterized protein</fullName>
    </submittedName>
</protein>
<gene>
    <name evidence="1" type="ORF">ACAOBT_LOCUS15427</name>
</gene>
<evidence type="ECO:0000313" key="1">
    <source>
        <dbReference type="EMBL" id="CAH1983184.1"/>
    </source>
</evidence>